<organism evidence="4 5">
    <name type="scientific">Chitinophaga terrae</name>
    <name type="common">ex Kim and Jung 2007</name>
    <dbReference type="NCBI Taxonomy" id="408074"/>
    <lineage>
        <taxon>Bacteria</taxon>
        <taxon>Pseudomonadati</taxon>
        <taxon>Bacteroidota</taxon>
        <taxon>Chitinophagia</taxon>
        <taxon>Chitinophagales</taxon>
        <taxon>Chitinophagaceae</taxon>
        <taxon>Chitinophaga</taxon>
    </lineage>
</organism>
<evidence type="ECO:0000259" key="2">
    <source>
        <dbReference type="Pfam" id="PF13598"/>
    </source>
</evidence>
<feature type="domain" description="DUF4139" evidence="2">
    <location>
        <begin position="235"/>
        <end position="643"/>
    </location>
</feature>
<accession>A0A1H4AJ23</accession>
<dbReference type="InterPro" id="IPR008969">
    <property type="entry name" value="CarboxyPept-like_regulatory"/>
</dbReference>
<evidence type="ECO:0000313" key="4">
    <source>
        <dbReference type="EMBL" id="SEA35930.1"/>
    </source>
</evidence>
<keyword evidence="5" id="KW-1185">Reference proteome</keyword>
<dbReference type="PANTHER" id="PTHR31005">
    <property type="entry name" value="DUF4139 DOMAIN-CONTAINING PROTEIN"/>
    <property type="match status" value="1"/>
</dbReference>
<dbReference type="Proteomes" id="UP000199656">
    <property type="component" value="Unassembled WGS sequence"/>
</dbReference>
<evidence type="ECO:0000259" key="3">
    <source>
        <dbReference type="Pfam" id="PF13600"/>
    </source>
</evidence>
<dbReference type="InterPro" id="IPR025554">
    <property type="entry name" value="DUF4140"/>
</dbReference>
<dbReference type="InterPro" id="IPR011935">
    <property type="entry name" value="CHP02231"/>
</dbReference>
<dbReference type="InterPro" id="IPR037291">
    <property type="entry name" value="DUF4139"/>
</dbReference>
<keyword evidence="1" id="KW-0175">Coiled coil</keyword>
<dbReference type="Pfam" id="PF13600">
    <property type="entry name" value="DUF4140"/>
    <property type="match status" value="1"/>
</dbReference>
<evidence type="ECO:0000256" key="1">
    <source>
        <dbReference type="SAM" id="Coils"/>
    </source>
</evidence>
<sequence>MEFGVLHASSLKMLLMKRIFLLPTLSLLLSFLTPALIFAQAKKQTINTTISKVTVFTKGAQITRTGNINLGAGNSQVIIPDVSPDLEEKSIQVNGQGDFTLLAVSRQSNFLRQQTKRTEITALETQQEKLKQQLKKEQSNLEVYTEEKNMLIKNQSVSGTNGLKAADLKESLDLQRARLSDILAKMLEINETIEKISKDIRLNKQQLAALHKQDNTATSDIILDVQSKGPVTGKITVSYLVKNAGWFPLYDIRVKDINNPLSLLYKASVYQQCGEDWKDVKLSLSTGSPDDGSTKPTLQPWYIRYYSSIEERNSASRNASAMGPREITGTVQDEQGNPVTGATVKVKGKTYGTVTDANGNYKLQIPAGINNLEFSYIGYDRKELNANDNMTVRLSPSKTALSEVVVVGYASEASASVAPVLEGRVAGLAAKPNVKSFNAAIDIPEAYTPTTVTFDIPTPYSIPPDGKTYNVGIKEMEIPANYQYYAIPKLEKAAFLTAAITDWESLNLLEGEASIFYEGTYIGKTLLDLQSGSDTLQISLGKDKQVIVNRALLKDESKKHFMASKTTFSKGWEISIRNNKQVPINITVQDQLPIKTSSDMEVTKTEYGDALLDNDTKILSWKLNLPPATEQKKQLKYAITYPKGAIVNAE</sequence>
<dbReference type="NCBIfam" id="TIGR02231">
    <property type="entry name" value="mucoidy inhibitor MuiA family protein"/>
    <property type="match status" value="2"/>
</dbReference>
<dbReference type="OrthoDB" id="634585at2"/>
<dbReference type="AlphaFoldDB" id="A0A1H4AJ23"/>
<dbReference type="Pfam" id="PF13598">
    <property type="entry name" value="DUF4139"/>
    <property type="match status" value="1"/>
</dbReference>
<dbReference type="SUPFAM" id="SSF49464">
    <property type="entry name" value="Carboxypeptidase regulatory domain-like"/>
    <property type="match status" value="1"/>
</dbReference>
<evidence type="ECO:0008006" key="6">
    <source>
        <dbReference type="Google" id="ProtNLM"/>
    </source>
</evidence>
<dbReference type="STRING" id="408074.SAMN05660909_01610"/>
<reference evidence="5" key="1">
    <citation type="submission" date="2016-10" db="EMBL/GenBank/DDBJ databases">
        <authorList>
            <person name="Varghese N."/>
            <person name="Submissions S."/>
        </authorList>
    </citation>
    <scope>NUCLEOTIDE SEQUENCE [LARGE SCALE GENOMIC DNA]</scope>
    <source>
        <strain evidence="5">DSM 23920</strain>
    </source>
</reference>
<proteinExistence type="predicted"/>
<dbReference type="EMBL" id="FNRL01000006">
    <property type="protein sequence ID" value="SEA35930.1"/>
    <property type="molecule type" value="Genomic_DNA"/>
</dbReference>
<protein>
    <recommendedName>
        <fullName evidence="6">Mucoidy inhibitor MuiA family protein</fullName>
    </recommendedName>
</protein>
<dbReference type="Pfam" id="PF13715">
    <property type="entry name" value="CarbopepD_reg_2"/>
    <property type="match status" value="1"/>
</dbReference>
<dbReference type="Gene3D" id="2.60.40.1120">
    <property type="entry name" value="Carboxypeptidase-like, regulatory domain"/>
    <property type="match status" value="1"/>
</dbReference>
<name>A0A1H4AJ23_9BACT</name>
<evidence type="ECO:0000313" key="5">
    <source>
        <dbReference type="Proteomes" id="UP000199656"/>
    </source>
</evidence>
<feature type="coiled-coil region" evidence="1">
    <location>
        <begin position="113"/>
        <end position="154"/>
    </location>
</feature>
<dbReference type="PANTHER" id="PTHR31005:SF8">
    <property type="entry name" value="DUF4139 DOMAIN-CONTAINING PROTEIN"/>
    <property type="match status" value="1"/>
</dbReference>
<feature type="domain" description="DUF4140" evidence="3">
    <location>
        <begin position="53"/>
        <end position="151"/>
    </location>
</feature>
<gene>
    <name evidence="4" type="ORF">SAMN05660909_01610</name>
</gene>